<comment type="caution">
    <text evidence="1">The sequence shown here is derived from an EMBL/GenBank/DDBJ whole genome shotgun (WGS) entry which is preliminary data.</text>
</comment>
<gene>
    <name evidence="1" type="ORF">G6N73_19655</name>
</gene>
<dbReference type="AlphaFoldDB" id="A0A6G4WF19"/>
<dbReference type="EMBL" id="JAAKZF010000030">
    <property type="protein sequence ID" value="NGO53351.1"/>
    <property type="molecule type" value="Genomic_DNA"/>
</dbReference>
<reference evidence="1 2" key="1">
    <citation type="submission" date="2020-02" db="EMBL/GenBank/DDBJ databases">
        <title>Genome sequence of strain CCNWXJ40-4.</title>
        <authorList>
            <person name="Gao J."/>
            <person name="Sun J."/>
        </authorList>
    </citation>
    <scope>NUCLEOTIDE SEQUENCE [LARGE SCALE GENOMIC DNA]</scope>
    <source>
        <strain evidence="1 2">CCNWXJ 40-4</strain>
    </source>
</reference>
<sequence length="49" mass="5245">MTETSSSGAKQFQAFWRGLASGLPQDHAAAKGWIDTAANAIRAHAEHIH</sequence>
<dbReference type="RefSeq" id="WP_165030638.1">
    <property type="nucleotide sequence ID" value="NZ_JAAKZF010000030.1"/>
</dbReference>
<protein>
    <submittedName>
        <fullName evidence="1">Uncharacterized protein</fullName>
    </submittedName>
</protein>
<name>A0A6G4WF19_9HYPH</name>
<evidence type="ECO:0000313" key="2">
    <source>
        <dbReference type="Proteomes" id="UP001642900"/>
    </source>
</evidence>
<accession>A0A6G4WF19</accession>
<keyword evidence="2" id="KW-1185">Reference proteome</keyword>
<evidence type="ECO:0000313" key="1">
    <source>
        <dbReference type="EMBL" id="NGO53351.1"/>
    </source>
</evidence>
<proteinExistence type="predicted"/>
<dbReference type="Proteomes" id="UP001642900">
    <property type="component" value="Unassembled WGS sequence"/>
</dbReference>
<organism evidence="1 2">
    <name type="scientific">Allomesorhizobium camelthorni</name>
    <dbReference type="NCBI Taxonomy" id="475069"/>
    <lineage>
        <taxon>Bacteria</taxon>
        <taxon>Pseudomonadati</taxon>
        <taxon>Pseudomonadota</taxon>
        <taxon>Alphaproteobacteria</taxon>
        <taxon>Hyphomicrobiales</taxon>
        <taxon>Phyllobacteriaceae</taxon>
        <taxon>Allomesorhizobium</taxon>
    </lineage>
</organism>